<reference evidence="7" key="1">
    <citation type="journal article" date="2019" name="Front. Microbiol.">
        <title>An Overview of Genes From Cyberlindnera americana, a Symbiont Yeast Isolated From the Gut of the Bark Beetle Dendroctonus rhizophagus (Curculionidae: Scolytinae), Involved in the Detoxification Process Using Genome and Transcriptome Data.</title>
        <authorList>
            <person name="Soto-Robles L.V."/>
            <person name="Torres-Banda V."/>
            <person name="Rivera-Orduna F.N."/>
            <person name="Curiel-Quesada E."/>
            <person name="Hidalgo-Lara M.E."/>
            <person name="Zuniga G."/>
        </authorList>
    </citation>
    <scope>NUCLEOTIDE SEQUENCE</scope>
    <source>
        <strain evidence="7">ChDrAdgY46</strain>
    </source>
</reference>
<dbReference type="CDD" id="cd17316">
    <property type="entry name" value="MFS_SV2_like"/>
    <property type="match status" value="1"/>
</dbReference>
<dbReference type="EMBL" id="MK890600">
    <property type="protein sequence ID" value="QFR37105.1"/>
    <property type="molecule type" value="Genomic_DNA"/>
</dbReference>
<feature type="transmembrane region" description="Helical" evidence="5">
    <location>
        <begin position="81"/>
        <end position="107"/>
    </location>
</feature>
<feature type="transmembrane region" description="Helical" evidence="5">
    <location>
        <begin position="236"/>
        <end position="254"/>
    </location>
</feature>
<feature type="transmembrane region" description="Helical" evidence="5">
    <location>
        <begin position="172"/>
        <end position="192"/>
    </location>
</feature>
<feature type="transmembrane region" description="Helical" evidence="5">
    <location>
        <begin position="393"/>
        <end position="412"/>
    </location>
</feature>
<dbReference type="GO" id="GO:0015355">
    <property type="term" value="F:secondary active monocarboxylate transmembrane transporter activity"/>
    <property type="evidence" value="ECO:0007669"/>
    <property type="project" value="TreeGrafter"/>
</dbReference>
<keyword evidence="4 5" id="KW-0472">Membrane</keyword>
<dbReference type="PANTHER" id="PTHR23508:SF10">
    <property type="entry name" value="CARBOXYLIC ACID TRANSPORTER PROTEIN HOMOLOG"/>
    <property type="match status" value="1"/>
</dbReference>
<dbReference type="InterPro" id="IPR005828">
    <property type="entry name" value="MFS_sugar_transport-like"/>
</dbReference>
<sequence>MPIDPLIVTHHHHCSLEHEPSKETELGSERSDDDTLDLSSSAIRHYFATRISSLKELHLKHLSDINPIPALREMSSHNWNFFFMGMLAWFSASFDFFLTSVSGTYIAETLNVTTADITWGLSAVLMVRSVGAVIFGLWTDKYSRKWPFITTAAMFLVLQIGTGFCKTYQQFLAVRALSGIAMGGTYATAAATSLDDSPVKARSFLSGLFFSSYAWGMVFAAIFWKAFSGTEKTWKSLFWFSSGFPAILIIWRLVTPETLYFQRVLSARKLIKEEMVEKGLYHKETMKERLQDMKLTMKKYWILFIYLILLLAGSNFLAHSSQDMFPTMLRKQLEFSEDAITVAIVITNLGGVVGSILIGVIQEVLGRRLSIILCCILGGAITYPAMMIQTNSAVLGACFFFFFSVLGVWGVIPAHLSELSPPDARVLVSGLAYQLGNLASSASSTIETRLAKNWPLEFNSEGVAIKLDYAKTIACFTGAVFVYTLIMTLLGPEKFHRDLSSPLMKKYIEKVERALDEKKENGEHSFSSREFV</sequence>
<organism evidence="7">
    <name type="scientific">Cyberlindnera americana</name>
    <dbReference type="NCBI Taxonomy" id="36016"/>
    <lineage>
        <taxon>Eukaryota</taxon>
        <taxon>Fungi</taxon>
        <taxon>Dikarya</taxon>
        <taxon>Ascomycota</taxon>
        <taxon>Saccharomycotina</taxon>
        <taxon>Saccharomycetes</taxon>
        <taxon>Phaffomycetales</taxon>
        <taxon>Phaffomycetaceae</taxon>
        <taxon>Cyberlindnera</taxon>
    </lineage>
</organism>
<dbReference type="InterPro" id="IPR036259">
    <property type="entry name" value="MFS_trans_sf"/>
</dbReference>
<dbReference type="AlphaFoldDB" id="A0A5P8N8H1"/>
<dbReference type="SUPFAM" id="SSF103473">
    <property type="entry name" value="MFS general substrate transporter"/>
    <property type="match status" value="1"/>
</dbReference>
<keyword evidence="2 5" id="KW-0812">Transmembrane</keyword>
<feature type="transmembrane region" description="Helical" evidence="5">
    <location>
        <begin position="469"/>
        <end position="490"/>
    </location>
</feature>
<accession>A0A5P8N8H1</accession>
<evidence type="ECO:0000259" key="6">
    <source>
        <dbReference type="PROSITE" id="PS50850"/>
    </source>
</evidence>
<evidence type="ECO:0000256" key="1">
    <source>
        <dbReference type="ARBA" id="ARBA00004141"/>
    </source>
</evidence>
<evidence type="ECO:0000256" key="4">
    <source>
        <dbReference type="ARBA" id="ARBA00023136"/>
    </source>
</evidence>
<feature type="transmembrane region" description="Helical" evidence="5">
    <location>
        <begin position="119"/>
        <end position="139"/>
    </location>
</feature>
<protein>
    <submittedName>
        <fullName evidence="7">MFS transporter</fullName>
    </submittedName>
</protein>
<dbReference type="PROSITE" id="PS50850">
    <property type="entry name" value="MFS"/>
    <property type="match status" value="1"/>
</dbReference>
<feature type="transmembrane region" description="Helical" evidence="5">
    <location>
        <begin position="339"/>
        <end position="361"/>
    </location>
</feature>
<feature type="transmembrane region" description="Helical" evidence="5">
    <location>
        <begin position="300"/>
        <end position="318"/>
    </location>
</feature>
<feature type="transmembrane region" description="Helical" evidence="5">
    <location>
        <begin position="367"/>
        <end position="386"/>
    </location>
</feature>
<keyword evidence="3 5" id="KW-1133">Transmembrane helix</keyword>
<proteinExistence type="predicted"/>
<dbReference type="GO" id="GO:0005886">
    <property type="term" value="C:plasma membrane"/>
    <property type="evidence" value="ECO:0007669"/>
    <property type="project" value="TreeGrafter"/>
</dbReference>
<comment type="subcellular location">
    <subcellularLocation>
        <location evidence="1">Membrane</location>
        <topology evidence="1">Multi-pass membrane protein</topology>
    </subcellularLocation>
</comment>
<dbReference type="Gene3D" id="1.20.1250.20">
    <property type="entry name" value="MFS general substrate transporter like domains"/>
    <property type="match status" value="1"/>
</dbReference>
<gene>
    <name evidence="7" type="ORF">g2626</name>
</gene>
<evidence type="ECO:0000256" key="2">
    <source>
        <dbReference type="ARBA" id="ARBA00022692"/>
    </source>
</evidence>
<evidence type="ECO:0000256" key="5">
    <source>
        <dbReference type="SAM" id="Phobius"/>
    </source>
</evidence>
<dbReference type="InterPro" id="IPR020846">
    <property type="entry name" value="MFS_dom"/>
</dbReference>
<dbReference type="PANTHER" id="PTHR23508">
    <property type="entry name" value="CARBOXYLIC ACID TRANSPORTER PROTEIN HOMOLOG"/>
    <property type="match status" value="1"/>
</dbReference>
<evidence type="ECO:0000256" key="3">
    <source>
        <dbReference type="ARBA" id="ARBA00022989"/>
    </source>
</evidence>
<evidence type="ECO:0000313" key="7">
    <source>
        <dbReference type="EMBL" id="QFR37105.1"/>
    </source>
</evidence>
<feature type="domain" description="Major facilitator superfamily (MFS) profile" evidence="6">
    <location>
        <begin position="81"/>
        <end position="495"/>
    </location>
</feature>
<dbReference type="GO" id="GO:0035879">
    <property type="term" value="P:plasma membrane lactate transport"/>
    <property type="evidence" value="ECO:0007669"/>
    <property type="project" value="TreeGrafter"/>
</dbReference>
<feature type="transmembrane region" description="Helical" evidence="5">
    <location>
        <begin position="145"/>
        <end position="165"/>
    </location>
</feature>
<dbReference type="Pfam" id="PF00083">
    <property type="entry name" value="Sugar_tr"/>
    <property type="match status" value="1"/>
</dbReference>
<name>A0A5P8N8H1_9ASCO</name>
<feature type="transmembrane region" description="Helical" evidence="5">
    <location>
        <begin position="204"/>
        <end position="224"/>
    </location>
</feature>